<evidence type="ECO:0000256" key="2">
    <source>
        <dbReference type="ARBA" id="ARBA00022989"/>
    </source>
</evidence>
<dbReference type="InterPro" id="IPR036259">
    <property type="entry name" value="MFS_trans_sf"/>
</dbReference>
<evidence type="ECO:0000256" key="1">
    <source>
        <dbReference type="ARBA" id="ARBA00022692"/>
    </source>
</evidence>
<dbReference type="EMBL" id="MDEH01000013">
    <property type="protein sequence ID" value="PPU71072.1"/>
    <property type="molecule type" value="Genomic_DNA"/>
</dbReference>
<feature type="domain" description="Major facilitator superfamily (MFS) profile" evidence="5">
    <location>
        <begin position="219"/>
        <end position="424"/>
    </location>
</feature>
<dbReference type="Gene3D" id="1.20.1250.20">
    <property type="entry name" value="MFS general substrate transporter like domains"/>
    <property type="match status" value="2"/>
</dbReference>
<feature type="transmembrane region" description="Helical" evidence="4">
    <location>
        <begin position="347"/>
        <end position="368"/>
    </location>
</feature>
<protein>
    <submittedName>
        <fullName evidence="6">MFS transporter</fullName>
    </submittedName>
</protein>
<proteinExistence type="predicted"/>
<feature type="transmembrane region" description="Helical" evidence="4">
    <location>
        <begin position="374"/>
        <end position="393"/>
    </location>
</feature>
<feature type="transmembrane region" description="Helical" evidence="4">
    <location>
        <begin position="284"/>
        <end position="308"/>
    </location>
</feature>
<accession>A0A2S7DB66</accession>
<feature type="transmembrane region" description="Helical" evidence="4">
    <location>
        <begin position="218"/>
        <end position="246"/>
    </location>
</feature>
<dbReference type="OrthoDB" id="9812574at2"/>
<name>A0A2S7DB66_9XANT</name>
<feature type="transmembrane region" description="Helical" evidence="4">
    <location>
        <begin position="252"/>
        <end position="272"/>
    </location>
</feature>
<dbReference type="AlphaFoldDB" id="A0A2S7DB66"/>
<dbReference type="PANTHER" id="PTHR23539">
    <property type="entry name" value="MFS TRANSPORTER"/>
    <property type="match status" value="1"/>
</dbReference>
<feature type="transmembrane region" description="Helical" evidence="4">
    <location>
        <begin position="76"/>
        <end position="94"/>
    </location>
</feature>
<evidence type="ECO:0000256" key="3">
    <source>
        <dbReference type="ARBA" id="ARBA00023136"/>
    </source>
</evidence>
<keyword evidence="2 4" id="KW-1133">Transmembrane helix</keyword>
<evidence type="ECO:0000259" key="5">
    <source>
        <dbReference type="PROSITE" id="PS50850"/>
    </source>
</evidence>
<organism evidence="6 7">
    <name type="scientific">Xanthomonas melonis</name>
    <dbReference type="NCBI Taxonomy" id="56456"/>
    <lineage>
        <taxon>Bacteria</taxon>
        <taxon>Pseudomonadati</taxon>
        <taxon>Pseudomonadota</taxon>
        <taxon>Gammaproteobacteria</taxon>
        <taxon>Lysobacterales</taxon>
        <taxon>Lysobacteraceae</taxon>
        <taxon>Xanthomonas</taxon>
    </lineage>
</organism>
<feature type="transmembrane region" description="Helical" evidence="4">
    <location>
        <begin position="41"/>
        <end position="64"/>
    </location>
</feature>
<dbReference type="InterPro" id="IPR011701">
    <property type="entry name" value="MFS"/>
</dbReference>
<evidence type="ECO:0000313" key="6">
    <source>
        <dbReference type="EMBL" id="PPU71072.1"/>
    </source>
</evidence>
<keyword evidence="3 4" id="KW-0472">Membrane</keyword>
<gene>
    <name evidence="6" type="ORF">XmelCFBP4644_17780</name>
</gene>
<dbReference type="Proteomes" id="UP000239865">
    <property type="component" value="Unassembled WGS sequence"/>
</dbReference>
<keyword evidence="1 4" id="KW-0812">Transmembrane</keyword>
<dbReference type="PANTHER" id="PTHR23539:SF1">
    <property type="entry name" value="MAJOR FACILITATOR SUPERFAMILY (MFS) PROFILE DOMAIN-CONTAINING PROTEIN"/>
    <property type="match status" value="1"/>
</dbReference>
<feature type="transmembrane region" description="Helical" evidence="4">
    <location>
        <begin position="314"/>
        <end position="335"/>
    </location>
</feature>
<dbReference type="InterPro" id="IPR020846">
    <property type="entry name" value="MFS_dom"/>
</dbReference>
<feature type="transmembrane region" description="Helical" evidence="4">
    <location>
        <begin position="141"/>
        <end position="159"/>
    </location>
</feature>
<sequence length="424" mass="43304">MRVTKGRPRGTRALEALHFSVADVQDGLGPFLSVFLQSRGWSVAAIGTVMSVGGIAGMLATTPAGALVDATRRKRAVVVIGCMAILFATAAIWLRPTSSGMVAAQIASALAAAGIGPALIGITLGLVHARGFDHQLARNQVANHAGNMLAALLAGWLGWRYGFGAVFVLTAVFGALAVAAALAIPASAIDDRAARGLRHDEGRAMPGGWRVLLTCRPLALLALTLGLFHLGNAAMLPLYGLAIVAAHAGDPSALTATTIVVAQATMVVVALLAMRWIRIHGHWWVLLVAFLALPLRALVAASVIQGWGVFPVQVLDGLGAGLQSVVVPALVARLLHGTGRVNVGQGAVMTVQGIGAALSPALGGWLAHAFGYRAAFLSLGAIALLAVALWAGCRGVVQAAIGLESATRDAGVLRGGRSRAVADA</sequence>
<reference evidence="6 7" key="1">
    <citation type="submission" date="2016-08" db="EMBL/GenBank/DDBJ databases">
        <authorList>
            <person name="Seilhamer J.J."/>
        </authorList>
    </citation>
    <scope>NUCLEOTIDE SEQUENCE [LARGE SCALE GENOMIC DNA]</scope>
    <source>
        <strain evidence="6 7">CFBP4644</strain>
    </source>
</reference>
<dbReference type="PROSITE" id="PS50850">
    <property type="entry name" value="MFS"/>
    <property type="match status" value="1"/>
</dbReference>
<evidence type="ECO:0000313" key="7">
    <source>
        <dbReference type="Proteomes" id="UP000239865"/>
    </source>
</evidence>
<feature type="transmembrane region" description="Helical" evidence="4">
    <location>
        <begin position="106"/>
        <end position="129"/>
    </location>
</feature>
<feature type="transmembrane region" description="Helical" evidence="4">
    <location>
        <begin position="165"/>
        <end position="189"/>
    </location>
</feature>
<comment type="caution">
    <text evidence="6">The sequence shown here is derived from an EMBL/GenBank/DDBJ whole genome shotgun (WGS) entry which is preliminary data.</text>
</comment>
<dbReference type="Pfam" id="PF07690">
    <property type="entry name" value="MFS_1"/>
    <property type="match status" value="1"/>
</dbReference>
<evidence type="ECO:0000256" key="4">
    <source>
        <dbReference type="SAM" id="Phobius"/>
    </source>
</evidence>
<dbReference type="RefSeq" id="WP_104588537.1">
    <property type="nucleotide sequence ID" value="NZ_JAJGQH010000018.1"/>
</dbReference>
<dbReference type="GO" id="GO:0022857">
    <property type="term" value="F:transmembrane transporter activity"/>
    <property type="evidence" value="ECO:0007669"/>
    <property type="project" value="InterPro"/>
</dbReference>
<dbReference type="SUPFAM" id="SSF103473">
    <property type="entry name" value="MFS general substrate transporter"/>
    <property type="match status" value="1"/>
</dbReference>